<name>A0ACC3B3B0_9EURO</name>
<sequence>MAEKPAPKPLAPKPLAPLLDSSRDDGSVPRKTKSSMACTACKCDAKEPCERCIAKKTECFYDYNADQRRRDNIKRKISTLEEDRDLLINLFLSLRNGSDSNAYTILNLIRSGPDLEELKSYINARMKEGASPKILEAHEALCRSQDVGNKVPRKVLSVKELVDQPPLQVPAKPWTSVTEDDTPIPIMQKPTKIPETHLQGASISMMRRENVLKRKKDVLPFPHAFLTGKDRVGWIFHGQLAFVAKELHDNTYDISNKQNNDLTEEERVRISTLWGLYSITMASSMAYQKAPMLETPDVPIPGRDHEGCTDVWHSYPVKSDKIPWHSSCHFGSLCDMAAILNDWCSLMFGGRKRPSLEDVLSTTNEVVRSLSKWEADLPECLRVENAVTPLPQVLCLHMYYHNALITVHGLAKTMKDNANDEKEAEPSDTNSQEAIFWSARRIAKLMQHHRDCWGIDIFPASHIQWVTISLYTLLEDLETPESVDAFINLCIAAKAASRRWALAKAMLRSIQLTARKMTVTLPPETDALFMDFETCDRSQKDRDELNNLYPNFALRADGNEEAELDRFLERWDAVGI</sequence>
<evidence type="ECO:0000313" key="2">
    <source>
        <dbReference type="Proteomes" id="UP001177260"/>
    </source>
</evidence>
<proteinExistence type="predicted"/>
<dbReference type="EMBL" id="JAOPJF010000027">
    <property type="protein sequence ID" value="KAK1144915.1"/>
    <property type="molecule type" value="Genomic_DNA"/>
</dbReference>
<gene>
    <name evidence="1" type="ORF">N8T08_004630</name>
</gene>
<keyword evidence="2" id="KW-1185">Reference proteome</keyword>
<comment type="caution">
    <text evidence="1">The sequence shown here is derived from an EMBL/GenBank/DDBJ whole genome shotgun (WGS) entry which is preliminary data.</text>
</comment>
<accession>A0ACC3B3B0</accession>
<dbReference type="Proteomes" id="UP001177260">
    <property type="component" value="Unassembled WGS sequence"/>
</dbReference>
<reference evidence="1 2" key="1">
    <citation type="journal article" date="2023" name="ACS Omega">
        <title>Identification of the Neoaspergillic Acid Biosynthesis Gene Cluster by Establishing an In Vitro CRISPR-Ribonucleoprotein Genetic System in Aspergillus melleus.</title>
        <authorList>
            <person name="Yuan B."/>
            <person name="Grau M.F."/>
            <person name="Murata R.M."/>
            <person name="Torok T."/>
            <person name="Venkateswaran K."/>
            <person name="Stajich J.E."/>
            <person name="Wang C.C.C."/>
        </authorList>
    </citation>
    <scope>NUCLEOTIDE SEQUENCE [LARGE SCALE GENOMIC DNA]</scope>
    <source>
        <strain evidence="1 2">IMV 1140</strain>
    </source>
</reference>
<organism evidence="1 2">
    <name type="scientific">Aspergillus melleus</name>
    <dbReference type="NCBI Taxonomy" id="138277"/>
    <lineage>
        <taxon>Eukaryota</taxon>
        <taxon>Fungi</taxon>
        <taxon>Dikarya</taxon>
        <taxon>Ascomycota</taxon>
        <taxon>Pezizomycotina</taxon>
        <taxon>Eurotiomycetes</taxon>
        <taxon>Eurotiomycetidae</taxon>
        <taxon>Eurotiales</taxon>
        <taxon>Aspergillaceae</taxon>
        <taxon>Aspergillus</taxon>
        <taxon>Aspergillus subgen. Circumdati</taxon>
    </lineage>
</organism>
<protein>
    <submittedName>
        <fullName evidence="1">Uncharacterized protein</fullName>
    </submittedName>
</protein>
<evidence type="ECO:0000313" key="1">
    <source>
        <dbReference type="EMBL" id="KAK1144915.1"/>
    </source>
</evidence>